<keyword evidence="3" id="KW-1185">Reference proteome</keyword>
<proteinExistence type="predicted"/>
<organism evidence="2 3">
    <name type="scientific">Agromyces tropicus</name>
    <dbReference type="NCBI Taxonomy" id="555371"/>
    <lineage>
        <taxon>Bacteria</taxon>
        <taxon>Bacillati</taxon>
        <taxon>Actinomycetota</taxon>
        <taxon>Actinomycetes</taxon>
        <taxon>Micrococcales</taxon>
        <taxon>Microbacteriaceae</taxon>
        <taxon>Agromyces</taxon>
    </lineage>
</organism>
<comment type="caution">
    <text evidence="2">The sequence shown here is derived from an EMBL/GenBank/DDBJ whole genome shotgun (WGS) entry which is preliminary data.</text>
</comment>
<name>A0ABN2TVF4_9MICO</name>
<evidence type="ECO:0000313" key="3">
    <source>
        <dbReference type="Proteomes" id="UP001501196"/>
    </source>
</evidence>
<feature type="compositionally biased region" description="Polar residues" evidence="1">
    <location>
        <begin position="55"/>
        <end position="67"/>
    </location>
</feature>
<accession>A0ABN2TVF4</accession>
<dbReference type="EMBL" id="BAAAPW010000001">
    <property type="protein sequence ID" value="GAA2021719.1"/>
    <property type="molecule type" value="Genomic_DNA"/>
</dbReference>
<evidence type="ECO:0000256" key="1">
    <source>
        <dbReference type="SAM" id="MobiDB-lite"/>
    </source>
</evidence>
<dbReference type="Proteomes" id="UP001501196">
    <property type="component" value="Unassembled WGS sequence"/>
</dbReference>
<evidence type="ECO:0000313" key="2">
    <source>
        <dbReference type="EMBL" id="GAA2021719.1"/>
    </source>
</evidence>
<gene>
    <name evidence="2" type="ORF">GCM10009819_00260</name>
</gene>
<sequence>MSSANESGKARQRGRPRAIRLIKIVAVWKARPDPRRLAKVLRGLAPYRDAPSPLGTGSQEMPKQSPTVEEVTCHDEP</sequence>
<feature type="region of interest" description="Disordered" evidence="1">
    <location>
        <begin position="46"/>
        <end position="77"/>
    </location>
</feature>
<protein>
    <submittedName>
        <fullName evidence="2">Uncharacterized protein</fullName>
    </submittedName>
</protein>
<reference evidence="2 3" key="1">
    <citation type="journal article" date="2019" name="Int. J. Syst. Evol. Microbiol.">
        <title>The Global Catalogue of Microorganisms (GCM) 10K type strain sequencing project: providing services to taxonomists for standard genome sequencing and annotation.</title>
        <authorList>
            <consortium name="The Broad Institute Genomics Platform"/>
            <consortium name="The Broad Institute Genome Sequencing Center for Infectious Disease"/>
            <person name="Wu L."/>
            <person name="Ma J."/>
        </authorList>
    </citation>
    <scope>NUCLEOTIDE SEQUENCE [LARGE SCALE GENOMIC DNA]</scope>
    <source>
        <strain evidence="2 3">JCM 15672</strain>
    </source>
</reference>